<name>A0A9N9PXP2_9HELO</name>
<keyword evidence="7" id="KW-1185">Reference proteome</keyword>
<dbReference type="InterPro" id="IPR015421">
    <property type="entry name" value="PyrdxlP-dep_Trfase_major"/>
</dbReference>
<accession>A0A9N9PXP2</accession>
<dbReference type="EMBL" id="CAJVRL010000081">
    <property type="protein sequence ID" value="CAG8957847.1"/>
    <property type="molecule type" value="Genomic_DNA"/>
</dbReference>
<feature type="region of interest" description="Disordered" evidence="5">
    <location>
        <begin position="1"/>
        <end position="21"/>
    </location>
</feature>
<dbReference type="InterPro" id="IPR015422">
    <property type="entry name" value="PyrdxlP-dep_Trfase_small"/>
</dbReference>
<dbReference type="PANTHER" id="PTHR11808">
    <property type="entry name" value="TRANS-SULFURATION ENZYME FAMILY MEMBER"/>
    <property type="match status" value="1"/>
</dbReference>
<dbReference type="InterPro" id="IPR000277">
    <property type="entry name" value="Cys/Met-Metab_PyrdxlP-dep_enz"/>
</dbReference>
<dbReference type="FunFam" id="3.90.1150.10:FF:000066">
    <property type="entry name" value="Putative cystathionine beta-lyase"/>
    <property type="match status" value="1"/>
</dbReference>
<dbReference type="GO" id="GO:0016846">
    <property type="term" value="F:carbon-sulfur lyase activity"/>
    <property type="evidence" value="ECO:0007669"/>
    <property type="project" value="TreeGrafter"/>
</dbReference>
<dbReference type="PANTHER" id="PTHR11808:SF35">
    <property type="entry name" value="CYSTATHIONINE GAMMA-SYNTHASE (AFU_ORTHOLOGUE AFUA_7G01590)"/>
    <property type="match status" value="1"/>
</dbReference>
<dbReference type="GO" id="GO:0005737">
    <property type="term" value="C:cytoplasm"/>
    <property type="evidence" value="ECO:0007669"/>
    <property type="project" value="TreeGrafter"/>
</dbReference>
<dbReference type="GO" id="GO:0030170">
    <property type="term" value="F:pyridoxal phosphate binding"/>
    <property type="evidence" value="ECO:0007669"/>
    <property type="project" value="InterPro"/>
</dbReference>
<evidence type="ECO:0000256" key="3">
    <source>
        <dbReference type="PIRSR" id="PIRSR001434-2"/>
    </source>
</evidence>
<protein>
    <recommendedName>
        <fullName evidence="8">Cystathionine gamma-synthase</fullName>
    </recommendedName>
</protein>
<evidence type="ECO:0000313" key="6">
    <source>
        <dbReference type="EMBL" id="CAG8957847.1"/>
    </source>
</evidence>
<gene>
    <name evidence="6" type="ORF">HYFRA_00000187</name>
</gene>
<evidence type="ECO:0000313" key="7">
    <source>
        <dbReference type="Proteomes" id="UP000696280"/>
    </source>
</evidence>
<evidence type="ECO:0000256" key="5">
    <source>
        <dbReference type="SAM" id="MobiDB-lite"/>
    </source>
</evidence>
<feature type="compositionally biased region" description="Basic and acidic residues" evidence="5">
    <location>
        <begin position="12"/>
        <end position="21"/>
    </location>
</feature>
<dbReference type="OrthoDB" id="3512640at2759"/>
<reference evidence="6" key="1">
    <citation type="submission" date="2021-07" db="EMBL/GenBank/DDBJ databases">
        <authorList>
            <person name="Durling M."/>
        </authorList>
    </citation>
    <scope>NUCLEOTIDE SEQUENCE</scope>
</reference>
<comment type="caution">
    <text evidence="6">The sequence shown here is derived from an EMBL/GenBank/DDBJ whole genome shotgun (WGS) entry which is preliminary data.</text>
</comment>
<proteinExistence type="inferred from homology"/>
<dbReference type="InterPro" id="IPR054542">
    <property type="entry name" value="Cys_met_metab_PP"/>
</dbReference>
<comment type="cofactor">
    <cofactor evidence="1 4">
        <name>pyridoxal 5'-phosphate</name>
        <dbReference type="ChEBI" id="CHEBI:597326"/>
    </cofactor>
</comment>
<sequence>MATSAPGLEESPAQKEPSDHGLAHLSLSSQTVHADDFLNQGQDVAPAMHVSTTFRYNRDATQLRKWEELDPNIPYEGHIYSRHTAPNTTRFEAILSQILNGPTLTYSSGLSAFHALLVFLNPSRISIGQGYHGCHGVISLHQKLTGLKKLPLDCSPEDLQPGDIIHIETPLNPSGTASNLKEFAEKAHARGAYLTVDATFAPPPLQDPFLWGADVVMHSGTKYIGGHSDMLCGILAVNPVHEGEKWVEKMKSERLVLGNVMGNMEGWLGVRSVRTLEIRVLRQAGSTGKLVRWLDAGLYPEKYLNEKGEMGGEFPTPDETELIQQVLEEIHHASLQASDIADGWLPKQMPHGYGPVFSILLKGEHLARVLPSKLDLFHHATSLGGVESLIEWRALTDPTVDTRLLRVSVGIEGWEDLRGDLVRGFRGLAGL</sequence>
<keyword evidence="2 3" id="KW-0663">Pyridoxal phosphate</keyword>
<dbReference type="Gene3D" id="3.90.1150.10">
    <property type="entry name" value="Aspartate Aminotransferase, domain 1"/>
    <property type="match status" value="1"/>
</dbReference>
<dbReference type="SUPFAM" id="SSF53383">
    <property type="entry name" value="PLP-dependent transferases"/>
    <property type="match status" value="1"/>
</dbReference>
<dbReference type="AlphaFoldDB" id="A0A9N9PXP2"/>
<dbReference type="GO" id="GO:0019346">
    <property type="term" value="P:transsulfuration"/>
    <property type="evidence" value="ECO:0007669"/>
    <property type="project" value="InterPro"/>
</dbReference>
<evidence type="ECO:0000256" key="2">
    <source>
        <dbReference type="ARBA" id="ARBA00022898"/>
    </source>
</evidence>
<evidence type="ECO:0000256" key="4">
    <source>
        <dbReference type="RuleBase" id="RU362118"/>
    </source>
</evidence>
<dbReference type="PROSITE" id="PS00868">
    <property type="entry name" value="CYS_MET_METAB_PP"/>
    <property type="match status" value="1"/>
</dbReference>
<dbReference type="Pfam" id="PF01053">
    <property type="entry name" value="Cys_Met_Meta_PP"/>
    <property type="match status" value="2"/>
</dbReference>
<dbReference type="Gene3D" id="3.40.640.10">
    <property type="entry name" value="Type I PLP-dependent aspartate aminotransferase-like (Major domain)"/>
    <property type="match status" value="1"/>
</dbReference>
<feature type="modified residue" description="N6-(pyridoxal phosphate)lysine" evidence="3">
    <location>
        <position position="222"/>
    </location>
</feature>
<evidence type="ECO:0000256" key="1">
    <source>
        <dbReference type="ARBA" id="ARBA00001933"/>
    </source>
</evidence>
<dbReference type="PIRSF" id="PIRSF001434">
    <property type="entry name" value="CGS"/>
    <property type="match status" value="1"/>
</dbReference>
<dbReference type="FunFam" id="3.40.640.10:FF:000072">
    <property type="entry name" value="Putative cystathionine beta-lyase"/>
    <property type="match status" value="1"/>
</dbReference>
<evidence type="ECO:0008006" key="8">
    <source>
        <dbReference type="Google" id="ProtNLM"/>
    </source>
</evidence>
<comment type="similarity">
    <text evidence="4">Belongs to the trans-sulfuration enzymes family.</text>
</comment>
<organism evidence="6 7">
    <name type="scientific">Hymenoscyphus fraxineus</name>
    <dbReference type="NCBI Taxonomy" id="746836"/>
    <lineage>
        <taxon>Eukaryota</taxon>
        <taxon>Fungi</taxon>
        <taxon>Dikarya</taxon>
        <taxon>Ascomycota</taxon>
        <taxon>Pezizomycotina</taxon>
        <taxon>Leotiomycetes</taxon>
        <taxon>Helotiales</taxon>
        <taxon>Helotiaceae</taxon>
        <taxon>Hymenoscyphus</taxon>
    </lineage>
</organism>
<dbReference type="Proteomes" id="UP000696280">
    <property type="component" value="Unassembled WGS sequence"/>
</dbReference>
<dbReference type="InterPro" id="IPR015424">
    <property type="entry name" value="PyrdxlP-dep_Trfase"/>
</dbReference>